<organism evidence="2 3">
    <name type="scientific">Nesterenkonia sphaerica</name>
    <dbReference type="NCBI Taxonomy" id="1804988"/>
    <lineage>
        <taxon>Bacteria</taxon>
        <taxon>Bacillati</taxon>
        <taxon>Actinomycetota</taxon>
        <taxon>Actinomycetes</taxon>
        <taxon>Micrococcales</taxon>
        <taxon>Micrococcaceae</taxon>
        <taxon>Nesterenkonia</taxon>
    </lineage>
</organism>
<proteinExistence type="predicted"/>
<dbReference type="PANTHER" id="PTHR11735:SF11">
    <property type="entry name" value="TRNA THREONYLCARBAMOYLADENOSINE BIOSYNTHESIS PROTEIN TSAB"/>
    <property type="match status" value="1"/>
</dbReference>
<dbReference type="InterPro" id="IPR043129">
    <property type="entry name" value="ATPase_NBD"/>
</dbReference>
<dbReference type="SUPFAM" id="SSF53067">
    <property type="entry name" value="Actin-like ATPase domain"/>
    <property type="match status" value="2"/>
</dbReference>
<feature type="domain" description="Gcp-like" evidence="1">
    <location>
        <begin position="32"/>
        <end position="134"/>
    </location>
</feature>
<name>A0A5R9AEZ8_9MICC</name>
<keyword evidence="3" id="KW-1185">Reference proteome</keyword>
<dbReference type="EMBL" id="VAWA01000005">
    <property type="protein sequence ID" value="TLP77173.1"/>
    <property type="molecule type" value="Genomic_DNA"/>
</dbReference>
<keyword evidence="2" id="KW-0808">Transferase</keyword>
<dbReference type="Pfam" id="PF00814">
    <property type="entry name" value="TsaD"/>
    <property type="match status" value="1"/>
</dbReference>
<gene>
    <name evidence="2" type="primary">tsaB</name>
    <name evidence="2" type="ORF">FEF27_05640</name>
</gene>
<dbReference type="OrthoDB" id="9809995at2"/>
<dbReference type="GO" id="GO:0005829">
    <property type="term" value="C:cytosol"/>
    <property type="evidence" value="ECO:0007669"/>
    <property type="project" value="TreeGrafter"/>
</dbReference>
<reference evidence="2 3" key="1">
    <citation type="submission" date="2019-05" db="EMBL/GenBank/DDBJ databases">
        <title>Nesterenkonia sp. GY239, isolated from the Southern Atlantic Ocean.</title>
        <authorList>
            <person name="Zhang G."/>
        </authorList>
    </citation>
    <scope>NUCLEOTIDE SEQUENCE [LARGE SCALE GENOMIC DNA]</scope>
    <source>
        <strain evidence="2 3">GY239</strain>
    </source>
</reference>
<dbReference type="Proteomes" id="UP000306544">
    <property type="component" value="Unassembled WGS sequence"/>
</dbReference>
<sequence>MLLLSIDSSAGASAALTRRGEILQQWRTEETNSHAEVLTPAVQRMLEAAGVSGTDLDGVAVGVGPGPFTGLRVGLALAHALAEAWSKPLHGICSLDSVALRATDAGVEGEFLVATDARRREVYWAHYVSDEAGSRLVKGPFVSPAAELPPLPVVGAGLQLYPEALHPAKVDQDPSGWTPDAVELGQLAAAALAGEIHGVLCQARPLYLRDSDAKVPEQMRQGAPR</sequence>
<dbReference type="GO" id="GO:0002949">
    <property type="term" value="P:tRNA threonylcarbamoyladenosine modification"/>
    <property type="evidence" value="ECO:0007669"/>
    <property type="project" value="InterPro"/>
</dbReference>
<evidence type="ECO:0000313" key="3">
    <source>
        <dbReference type="Proteomes" id="UP000306544"/>
    </source>
</evidence>
<dbReference type="InterPro" id="IPR022496">
    <property type="entry name" value="T6A_TsaB"/>
</dbReference>
<dbReference type="AlphaFoldDB" id="A0A5R9AEZ8"/>
<accession>A0A5R9AEZ8</accession>
<dbReference type="Gene3D" id="3.30.420.40">
    <property type="match status" value="2"/>
</dbReference>
<dbReference type="GO" id="GO:0016740">
    <property type="term" value="F:transferase activity"/>
    <property type="evidence" value="ECO:0007669"/>
    <property type="project" value="UniProtKB-KW"/>
</dbReference>
<comment type="caution">
    <text evidence="2">The sequence shown here is derived from an EMBL/GenBank/DDBJ whole genome shotgun (WGS) entry which is preliminary data.</text>
</comment>
<dbReference type="CDD" id="cd24032">
    <property type="entry name" value="ASKHA_NBD_TsaB"/>
    <property type="match status" value="1"/>
</dbReference>
<dbReference type="NCBIfam" id="TIGR03725">
    <property type="entry name" value="T6A_YeaZ"/>
    <property type="match status" value="1"/>
</dbReference>
<evidence type="ECO:0000313" key="2">
    <source>
        <dbReference type="EMBL" id="TLP77173.1"/>
    </source>
</evidence>
<evidence type="ECO:0000259" key="1">
    <source>
        <dbReference type="Pfam" id="PF00814"/>
    </source>
</evidence>
<dbReference type="RefSeq" id="WP_138169878.1">
    <property type="nucleotide sequence ID" value="NZ_VAWA01000005.1"/>
</dbReference>
<protein>
    <submittedName>
        <fullName evidence="2">tRNA (Adenosine(37)-N6)-threonylcarbamoyltransferase complex dimerization subunit type 1 TsaB</fullName>
    </submittedName>
</protein>
<dbReference type="PANTHER" id="PTHR11735">
    <property type="entry name" value="TRNA N6-ADENOSINE THREONYLCARBAMOYLTRANSFERASE"/>
    <property type="match status" value="1"/>
</dbReference>
<dbReference type="InterPro" id="IPR000905">
    <property type="entry name" value="Gcp-like_dom"/>
</dbReference>